<name>A0A382CIW6_9ZZZZ</name>
<protein>
    <submittedName>
        <fullName evidence="2">Uncharacterized protein</fullName>
    </submittedName>
</protein>
<proteinExistence type="predicted"/>
<organism evidence="2">
    <name type="scientific">marine metagenome</name>
    <dbReference type="NCBI Taxonomy" id="408172"/>
    <lineage>
        <taxon>unclassified sequences</taxon>
        <taxon>metagenomes</taxon>
        <taxon>ecological metagenomes</taxon>
    </lineage>
</organism>
<dbReference type="EMBL" id="UINC01034550">
    <property type="protein sequence ID" value="SVB25571.1"/>
    <property type="molecule type" value="Genomic_DNA"/>
</dbReference>
<reference evidence="2" key="1">
    <citation type="submission" date="2018-05" db="EMBL/GenBank/DDBJ databases">
        <authorList>
            <person name="Lanie J.A."/>
            <person name="Ng W.-L."/>
            <person name="Kazmierczak K.M."/>
            <person name="Andrzejewski T.M."/>
            <person name="Davidsen T.M."/>
            <person name="Wayne K.J."/>
            <person name="Tettelin H."/>
            <person name="Glass J.I."/>
            <person name="Rusch D."/>
            <person name="Podicherti R."/>
            <person name="Tsui H.-C.T."/>
            <person name="Winkler M.E."/>
        </authorList>
    </citation>
    <scope>NUCLEOTIDE SEQUENCE</scope>
</reference>
<evidence type="ECO:0000256" key="1">
    <source>
        <dbReference type="SAM" id="MobiDB-lite"/>
    </source>
</evidence>
<gene>
    <name evidence="2" type="ORF">METZ01_LOCUS178425</name>
</gene>
<evidence type="ECO:0000313" key="2">
    <source>
        <dbReference type="EMBL" id="SVB25571.1"/>
    </source>
</evidence>
<sequence length="140" mass="14946">MSPGPANPVAISASGSRQQLLASKPATAPVAAGNRLPDRLATCVTVLHQERGEPSTVNRRNERCGLHDSWLILDVCTFGAVGHVGVNHPAHSQQGLAHDQGASASGHPLNRERHRLGEGGQDQVAGIRRHRRWDLTATTH</sequence>
<accession>A0A382CIW6</accession>
<feature type="region of interest" description="Disordered" evidence="1">
    <location>
        <begin position="90"/>
        <end position="140"/>
    </location>
</feature>
<dbReference type="AlphaFoldDB" id="A0A382CIW6"/>